<dbReference type="RefSeq" id="WP_109733507.1">
    <property type="nucleotide sequence ID" value="NZ_BAAACK010000010.1"/>
</dbReference>
<keyword evidence="3" id="KW-0233">DNA recombination</keyword>
<dbReference type="Gene3D" id="1.10.443.10">
    <property type="entry name" value="Intergrase catalytic core"/>
    <property type="match status" value="1"/>
</dbReference>
<accession>A0A2Y9C6J5</accession>
<protein>
    <submittedName>
        <fullName evidence="5">Site-specific recombinase XerD</fullName>
    </submittedName>
</protein>
<dbReference type="InterPro" id="IPR011010">
    <property type="entry name" value="DNA_brk_join_enz"/>
</dbReference>
<evidence type="ECO:0000259" key="4">
    <source>
        <dbReference type="PROSITE" id="PS51898"/>
    </source>
</evidence>
<dbReference type="GO" id="GO:0003677">
    <property type="term" value="F:DNA binding"/>
    <property type="evidence" value="ECO:0007669"/>
    <property type="project" value="UniProtKB-KW"/>
</dbReference>
<comment type="caution">
    <text evidence="5">The sequence shown here is derived from an EMBL/GenBank/DDBJ whole genome shotgun (WGS) entry which is preliminary data.</text>
</comment>
<comment type="similarity">
    <text evidence="1">Belongs to the 'phage' integrase family.</text>
</comment>
<evidence type="ECO:0000313" key="6">
    <source>
        <dbReference type="Proteomes" id="UP000245845"/>
    </source>
</evidence>
<dbReference type="GO" id="GO:0015074">
    <property type="term" value="P:DNA integration"/>
    <property type="evidence" value="ECO:0007669"/>
    <property type="project" value="InterPro"/>
</dbReference>
<dbReference type="PANTHER" id="PTHR30349:SF41">
    <property type="entry name" value="INTEGRASE_RECOMBINASE PROTEIN MJ0367-RELATED"/>
    <property type="match status" value="1"/>
</dbReference>
<dbReference type="GO" id="GO:0006310">
    <property type="term" value="P:DNA recombination"/>
    <property type="evidence" value="ECO:0007669"/>
    <property type="project" value="UniProtKB-KW"/>
</dbReference>
<keyword evidence="6" id="KW-1185">Reference proteome</keyword>
<evidence type="ECO:0000256" key="1">
    <source>
        <dbReference type="ARBA" id="ARBA00008857"/>
    </source>
</evidence>
<evidence type="ECO:0000313" key="5">
    <source>
        <dbReference type="EMBL" id="PWJ22601.1"/>
    </source>
</evidence>
<dbReference type="Pfam" id="PF00589">
    <property type="entry name" value="Phage_integrase"/>
    <property type="match status" value="1"/>
</dbReference>
<dbReference type="Proteomes" id="UP000245845">
    <property type="component" value="Unassembled WGS sequence"/>
</dbReference>
<dbReference type="InterPro" id="IPR002104">
    <property type="entry name" value="Integrase_catalytic"/>
</dbReference>
<proteinExistence type="inferred from homology"/>
<reference evidence="5 6" key="1">
    <citation type="submission" date="2018-05" db="EMBL/GenBank/DDBJ databases">
        <title>The Hungate 1000. A catalogue of reference genomes from the rumen microbiome.</title>
        <authorList>
            <person name="Kelly W."/>
        </authorList>
    </citation>
    <scope>NUCLEOTIDE SEQUENCE [LARGE SCALE GENOMIC DNA]</scope>
    <source>
        <strain evidence="5 6">NLAE-zl-C242</strain>
    </source>
</reference>
<dbReference type="EMBL" id="QGDL01000018">
    <property type="protein sequence ID" value="PWJ22601.1"/>
    <property type="molecule type" value="Genomic_DNA"/>
</dbReference>
<dbReference type="PANTHER" id="PTHR30349">
    <property type="entry name" value="PHAGE INTEGRASE-RELATED"/>
    <property type="match status" value="1"/>
</dbReference>
<dbReference type="OrthoDB" id="9803188at2"/>
<evidence type="ECO:0000256" key="2">
    <source>
        <dbReference type="ARBA" id="ARBA00023125"/>
    </source>
</evidence>
<dbReference type="InterPro" id="IPR013762">
    <property type="entry name" value="Integrase-like_cat_sf"/>
</dbReference>
<dbReference type="SUPFAM" id="SSF56349">
    <property type="entry name" value="DNA breaking-rejoining enzymes"/>
    <property type="match status" value="1"/>
</dbReference>
<sequence>MKKYLVGMQKDGTVKYYYIRNLENYEIELLPTKYLAHKTKSRRSPNTVRRSAFALSFYLEYLSGKELDVTDVLRMKFTDQTEVFIDFLYWLKQGKHKEENGTTPRNETCNAYLKDVFRFYLFIEMEYQSFGSLKVLSYNQFITPNAVGVRKVIKSHSFHGYLKEEERDVKPAEQDEIVRVLQACTNCRDQLLILLIAETGFRIGEILGVDYIRDIDYENHLLKVYFRDDNENDARAKNAEYRKAKISDDTFEFLIYYLSEYRKELQCQNYLFINITGDTAGKPLKVDSVYDMFTRMEKKTNIKITPHMLRRYFANSRREAGWPLELIQKALGHKHLETTVKYLNIVDDELLDASQKYYEQQQPMYGIEKLL</sequence>
<gene>
    <name evidence="5" type="ORF">A8806_11856</name>
</gene>
<feature type="domain" description="Tyr recombinase" evidence="4">
    <location>
        <begin position="167"/>
        <end position="355"/>
    </location>
</feature>
<evidence type="ECO:0000256" key="3">
    <source>
        <dbReference type="ARBA" id="ARBA00023172"/>
    </source>
</evidence>
<organism evidence="5 6">
    <name type="scientific">Faecalicatena orotica</name>
    <dbReference type="NCBI Taxonomy" id="1544"/>
    <lineage>
        <taxon>Bacteria</taxon>
        <taxon>Bacillati</taxon>
        <taxon>Bacillota</taxon>
        <taxon>Clostridia</taxon>
        <taxon>Lachnospirales</taxon>
        <taxon>Lachnospiraceae</taxon>
        <taxon>Faecalicatena</taxon>
    </lineage>
</organism>
<keyword evidence="2" id="KW-0238">DNA-binding</keyword>
<dbReference type="PROSITE" id="PS51898">
    <property type="entry name" value="TYR_RECOMBINASE"/>
    <property type="match status" value="1"/>
</dbReference>
<dbReference type="AlphaFoldDB" id="A0A2Y9C6J5"/>
<dbReference type="InterPro" id="IPR050090">
    <property type="entry name" value="Tyrosine_recombinase_XerCD"/>
</dbReference>
<name>A0A2Y9C6J5_9FIRM</name>